<dbReference type="Proteomes" id="UP000054217">
    <property type="component" value="Unassembled WGS sequence"/>
</dbReference>
<sequence length="102" mass="11204">MVERVDAPAEPNSLACTDTLTGGVPLIALAPVMLPLNAFLTPGMWVYATYQRLQDVPTKFMAYIVDLTHVLEILFSLTAGIRAKKLTRMAVKMAFPMLDYGS</sequence>
<evidence type="ECO:0000313" key="3">
    <source>
        <dbReference type="Proteomes" id="UP000054217"/>
    </source>
</evidence>
<proteinExistence type="predicted"/>
<reference evidence="3" key="2">
    <citation type="submission" date="2015-01" db="EMBL/GenBank/DDBJ databases">
        <title>Evolutionary Origins and Diversification of the Mycorrhizal Mutualists.</title>
        <authorList>
            <consortium name="DOE Joint Genome Institute"/>
            <consortium name="Mycorrhizal Genomics Consortium"/>
            <person name="Kohler A."/>
            <person name="Kuo A."/>
            <person name="Nagy L.G."/>
            <person name="Floudas D."/>
            <person name="Copeland A."/>
            <person name="Barry K.W."/>
            <person name="Cichocki N."/>
            <person name="Veneault-Fourrey C."/>
            <person name="LaButti K."/>
            <person name="Lindquist E.A."/>
            <person name="Lipzen A."/>
            <person name="Lundell T."/>
            <person name="Morin E."/>
            <person name="Murat C."/>
            <person name="Riley R."/>
            <person name="Ohm R."/>
            <person name="Sun H."/>
            <person name="Tunlid A."/>
            <person name="Henrissat B."/>
            <person name="Grigoriev I.V."/>
            <person name="Hibbett D.S."/>
            <person name="Martin F."/>
        </authorList>
    </citation>
    <scope>NUCLEOTIDE SEQUENCE [LARGE SCALE GENOMIC DNA]</scope>
    <source>
        <strain evidence="3">Marx 270</strain>
    </source>
</reference>
<keyword evidence="3" id="KW-1185">Reference proteome</keyword>
<reference evidence="2 3" key="1">
    <citation type="submission" date="2014-04" db="EMBL/GenBank/DDBJ databases">
        <authorList>
            <consortium name="DOE Joint Genome Institute"/>
            <person name="Kuo A."/>
            <person name="Kohler A."/>
            <person name="Costa M.D."/>
            <person name="Nagy L.G."/>
            <person name="Floudas D."/>
            <person name="Copeland A."/>
            <person name="Barry K.W."/>
            <person name="Cichocki N."/>
            <person name="Veneault-Fourrey C."/>
            <person name="LaButti K."/>
            <person name="Lindquist E.A."/>
            <person name="Lipzen A."/>
            <person name="Lundell T."/>
            <person name="Morin E."/>
            <person name="Murat C."/>
            <person name="Sun H."/>
            <person name="Tunlid A."/>
            <person name="Henrissat B."/>
            <person name="Grigoriev I.V."/>
            <person name="Hibbett D.S."/>
            <person name="Martin F."/>
            <person name="Nordberg H.P."/>
            <person name="Cantor M.N."/>
            <person name="Hua S.X."/>
        </authorList>
    </citation>
    <scope>NUCLEOTIDE SEQUENCE [LARGE SCALE GENOMIC DNA]</scope>
    <source>
        <strain evidence="2 3">Marx 270</strain>
    </source>
</reference>
<accession>A0A0C3PSQ0</accession>
<dbReference type="AlphaFoldDB" id="A0A0C3PSQ0"/>
<dbReference type="EMBL" id="KN831948">
    <property type="protein sequence ID" value="KIO12196.1"/>
    <property type="molecule type" value="Genomic_DNA"/>
</dbReference>
<keyword evidence="1" id="KW-1133">Transmembrane helix</keyword>
<feature type="transmembrane region" description="Helical" evidence="1">
    <location>
        <begin position="60"/>
        <end position="83"/>
    </location>
</feature>
<organism evidence="2 3">
    <name type="scientific">Pisolithus tinctorius Marx 270</name>
    <dbReference type="NCBI Taxonomy" id="870435"/>
    <lineage>
        <taxon>Eukaryota</taxon>
        <taxon>Fungi</taxon>
        <taxon>Dikarya</taxon>
        <taxon>Basidiomycota</taxon>
        <taxon>Agaricomycotina</taxon>
        <taxon>Agaricomycetes</taxon>
        <taxon>Agaricomycetidae</taxon>
        <taxon>Boletales</taxon>
        <taxon>Sclerodermatineae</taxon>
        <taxon>Pisolithaceae</taxon>
        <taxon>Pisolithus</taxon>
    </lineage>
</organism>
<name>A0A0C3PSQ0_PISTI</name>
<dbReference type="InParanoid" id="A0A0C3PSQ0"/>
<protein>
    <submittedName>
        <fullName evidence="2">Uncharacterized protein</fullName>
    </submittedName>
</protein>
<dbReference type="HOGENOM" id="CLU_2278609_0_0_1"/>
<dbReference type="OrthoDB" id="391988at2759"/>
<feature type="transmembrane region" description="Helical" evidence="1">
    <location>
        <begin position="20"/>
        <end position="40"/>
    </location>
</feature>
<evidence type="ECO:0000313" key="2">
    <source>
        <dbReference type="EMBL" id="KIO12196.1"/>
    </source>
</evidence>
<evidence type="ECO:0000256" key="1">
    <source>
        <dbReference type="SAM" id="Phobius"/>
    </source>
</evidence>
<gene>
    <name evidence="2" type="ORF">M404DRAFT_994159</name>
</gene>
<keyword evidence="1" id="KW-0472">Membrane</keyword>
<keyword evidence="1" id="KW-0812">Transmembrane</keyword>